<keyword evidence="2" id="KW-0521">NADP</keyword>
<evidence type="ECO:0000256" key="3">
    <source>
        <dbReference type="ARBA" id="ARBA00023002"/>
    </source>
</evidence>
<proteinExistence type="inferred from homology"/>
<dbReference type="CDD" id="cd19071">
    <property type="entry name" value="AKR_AKR1-5-like"/>
    <property type="match status" value="1"/>
</dbReference>
<dbReference type="PANTHER" id="PTHR43827:SF3">
    <property type="entry name" value="NADP-DEPENDENT OXIDOREDUCTASE DOMAIN-CONTAINING PROTEIN"/>
    <property type="match status" value="1"/>
</dbReference>
<dbReference type="Gene3D" id="3.20.20.100">
    <property type="entry name" value="NADP-dependent oxidoreductase domain"/>
    <property type="match status" value="1"/>
</dbReference>
<dbReference type="SUPFAM" id="SSF51430">
    <property type="entry name" value="NAD(P)-linked oxidoreductase"/>
    <property type="match status" value="1"/>
</dbReference>
<accession>A0A1H9KUY5</accession>
<comment type="catalytic activity">
    <reaction evidence="4">
        <text>hydroxyacetone + NADP(+) = methylglyoxal + NADPH + H(+)</text>
        <dbReference type="Rhea" id="RHEA:27986"/>
        <dbReference type="ChEBI" id="CHEBI:15378"/>
        <dbReference type="ChEBI" id="CHEBI:17158"/>
        <dbReference type="ChEBI" id="CHEBI:27957"/>
        <dbReference type="ChEBI" id="CHEBI:57783"/>
        <dbReference type="ChEBI" id="CHEBI:58349"/>
    </reaction>
</comment>
<keyword evidence="3" id="KW-0560">Oxidoreductase</keyword>
<dbReference type="GO" id="GO:0016616">
    <property type="term" value="F:oxidoreductase activity, acting on the CH-OH group of donors, NAD or NADP as acceptor"/>
    <property type="evidence" value="ECO:0007669"/>
    <property type="project" value="UniProtKB-ARBA"/>
</dbReference>
<dbReference type="AlphaFoldDB" id="A0A1H9KUY5"/>
<evidence type="ECO:0000256" key="6">
    <source>
        <dbReference type="PIRSR" id="PIRSR000097-2"/>
    </source>
</evidence>
<evidence type="ECO:0000256" key="7">
    <source>
        <dbReference type="PIRSR" id="PIRSR000097-3"/>
    </source>
</evidence>
<name>A0A1H9KUY5_9GAMM</name>
<evidence type="ECO:0000256" key="4">
    <source>
        <dbReference type="ARBA" id="ARBA00049445"/>
    </source>
</evidence>
<evidence type="ECO:0000259" key="8">
    <source>
        <dbReference type="Pfam" id="PF00248"/>
    </source>
</evidence>
<dbReference type="InterPro" id="IPR020471">
    <property type="entry name" value="AKR"/>
</dbReference>
<dbReference type="Proteomes" id="UP000198749">
    <property type="component" value="Unassembled WGS sequence"/>
</dbReference>
<dbReference type="PRINTS" id="PR00069">
    <property type="entry name" value="ALDKETRDTASE"/>
</dbReference>
<evidence type="ECO:0000256" key="5">
    <source>
        <dbReference type="PIRSR" id="PIRSR000097-1"/>
    </source>
</evidence>
<dbReference type="EMBL" id="FOGB01000014">
    <property type="protein sequence ID" value="SER02603.1"/>
    <property type="molecule type" value="Genomic_DNA"/>
</dbReference>
<gene>
    <name evidence="9" type="ORF">SAMN03080615_03660</name>
</gene>
<evidence type="ECO:0000256" key="1">
    <source>
        <dbReference type="ARBA" id="ARBA00007905"/>
    </source>
</evidence>
<dbReference type="PIRSF" id="PIRSF000097">
    <property type="entry name" value="AKR"/>
    <property type="match status" value="1"/>
</dbReference>
<dbReference type="InterPro" id="IPR023210">
    <property type="entry name" value="NADP_OxRdtase_dom"/>
</dbReference>
<feature type="binding site" evidence="6">
    <location>
        <position position="114"/>
    </location>
    <ligand>
        <name>substrate</name>
    </ligand>
</feature>
<sequence>MDMSQTTRNKLGMPLVGFGTYQLTTEQAEVCVCDALQAGFRHIDSAQGYNNEVGTGKAIKAAGISRDEIFVTTKLFPGYAPWGSAEKTFDDTINTLKHQLTELQLDYVDMYMIHAPFSSLRLEQWQACMELKKLGLTKHIGVANYNIARLDEIMDAGLALPEANQVEFHPLCAQVELTEFMGPKGIVPIAYSSLAPLASWRMEDGQGGEVLAEIKAESQVVLNEMANRMKVPQAKLLLRWGMQHGYCVLTKSSKPERIRDNLNVFDFSISDQDMVRLDQLNQNQAIAWAANGLNPMEVADPLK</sequence>
<dbReference type="FunFam" id="3.20.20.100:FF:000002">
    <property type="entry name" value="2,5-diketo-D-gluconic acid reductase A"/>
    <property type="match status" value="1"/>
</dbReference>
<evidence type="ECO:0000313" key="10">
    <source>
        <dbReference type="Proteomes" id="UP000198749"/>
    </source>
</evidence>
<dbReference type="Pfam" id="PF00248">
    <property type="entry name" value="Aldo_ket_red"/>
    <property type="match status" value="1"/>
</dbReference>
<comment type="similarity">
    <text evidence="1">Belongs to the aldo/keto reductase family.</text>
</comment>
<protein>
    <submittedName>
        <fullName evidence="9">Aldo/keto reductase</fullName>
    </submittedName>
</protein>
<evidence type="ECO:0000313" key="9">
    <source>
        <dbReference type="EMBL" id="SER02603.1"/>
    </source>
</evidence>
<feature type="domain" description="NADP-dependent oxidoreductase" evidence="8">
    <location>
        <begin position="17"/>
        <end position="281"/>
    </location>
</feature>
<organism evidence="9 10">
    <name type="scientific">Amphritea atlantica</name>
    <dbReference type="NCBI Taxonomy" id="355243"/>
    <lineage>
        <taxon>Bacteria</taxon>
        <taxon>Pseudomonadati</taxon>
        <taxon>Pseudomonadota</taxon>
        <taxon>Gammaproteobacteria</taxon>
        <taxon>Oceanospirillales</taxon>
        <taxon>Oceanospirillaceae</taxon>
        <taxon>Amphritea</taxon>
    </lineage>
</organism>
<dbReference type="RefSeq" id="WP_091361062.1">
    <property type="nucleotide sequence ID" value="NZ_AP025284.1"/>
</dbReference>
<keyword evidence="10" id="KW-1185">Reference proteome</keyword>
<feature type="active site" description="Proton donor" evidence="5">
    <location>
        <position position="49"/>
    </location>
</feature>
<dbReference type="STRING" id="355243.SAMN03080615_03660"/>
<reference evidence="10" key="1">
    <citation type="submission" date="2016-10" db="EMBL/GenBank/DDBJ databases">
        <authorList>
            <person name="Varghese N."/>
            <person name="Submissions S."/>
        </authorList>
    </citation>
    <scope>NUCLEOTIDE SEQUENCE [LARGE SCALE GENOMIC DNA]</scope>
    <source>
        <strain evidence="10">DSM 18887</strain>
    </source>
</reference>
<dbReference type="PANTHER" id="PTHR43827">
    <property type="entry name" value="2,5-DIKETO-D-GLUCONIC ACID REDUCTASE"/>
    <property type="match status" value="1"/>
</dbReference>
<feature type="site" description="Lowers pKa of active site Tyr" evidence="7">
    <location>
        <position position="74"/>
    </location>
</feature>
<dbReference type="InterPro" id="IPR036812">
    <property type="entry name" value="NAD(P)_OxRdtase_dom_sf"/>
</dbReference>
<evidence type="ECO:0000256" key="2">
    <source>
        <dbReference type="ARBA" id="ARBA00022857"/>
    </source>
</evidence>
<dbReference type="OrthoDB" id="9804790at2"/>